<reference evidence="3 4" key="1">
    <citation type="submission" date="2016-10" db="EMBL/GenBank/DDBJ databases">
        <authorList>
            <person name="de Groot N.N."/>
        </authorList>
    </citation>
    <scope>NUCLEOTIDE SEQUENCE [LARGE SCALE GENOMIC DNA]</scope>
    <source>
        <strain evidence="3 4">MON 2.2</strain>
    </source>
</reference>
<dbReference type="GO" id="GO:0005886">
    <property type="term" value="C:plasma membrane"/>
    <property type="evidence" value="ECO:0007669"/>
    <property type="project" value="TreeGrafter"/>
</dbReference>
<feature type="coiled-coil region" evidence="2">
    <location>
        <begin position="62"/>
        <end position="96"/>
    </location>
</feature>
<dbReference type="PANTHER" id="PTHR37313">
    <property type="entry name" value="UPF0749 PROTEIN RV1825"/>
    <property type="match status" value="1"/>
</dbReference>
<dbReference type="STRING" id="675864.SAMN04489747_3135"/>
<dbReference type="InterPro" id="IPR010273">
    <property type="entry name" value="DUF881"/>
</dbReference>
<organism evidence="3 4">
    <name type="scientific">Auraticoccus monumenti</name>
    <dbReference type="NCBI Taxonomy" id="675864"/>
    <lineage>
        <taxon>Bacteria</taxon>
        <taxon>Bacillati</taxon>
        <taxon>Actinomycetota</taxon>
        <taxon>Actinomycetes</taxon>
        <taxon>Propionibacteriales</taxon>
        <taxon>Propionibacteriaceae</taxon>
        <taxon>Auraticoccus</taxon>
    </lineage>
</organism>
<keyword evidence="2" id="KW-0175">Coiled coil</keyword>
<proteinExistence type="inferred from homology"/>
<dbReference type="Pfam" id="PF05949">
    <property type="entry name" value="DUF881"/>
    <property type="match status" value="1"/>
</dbReference>
<evidence type="ECO:0000313" key="3">
    <source>
        <dbReference type="EMBL" id="SDE33254.1"/>
    </source>
</evidence>
<protein>
    <submittedName>
        <fullName evidence="3">Uncharacterized conserved protein YlxW, UPF0749 family</fullName>
    </submittedName>
</protein>
<accession>A0A1G7C1L2</accession>
<name>A0A1G7C1L2_9ACTN</name>
<keyword evidence="4" id="KW-1185">Reference proteome</keyword>
<sequence length="258" mass="27597">MDLLNQILAEPLDPDYARVAARPGRAPRMRLALLLVAVGCGVLFATGSVQSTRSAPAVAVERQQLLDRIAEQQTQQDRLRADIATESEEVNRLRSEGLGQDTTAQQLQAALAVAEQEAAAVPVRGPGMVLEVDDAPGSTGPEDGRIIDVDLQMLVNGLWSSGAEAIAVNGYRLSPVTAIRGAGDAITVDYRSLTTPYRVEAVGDPGQLPSRFAESSGGQWWNYVRQNYDVAMSTSTAEELELPADTTLALRQARAQEG</sequence>
<dbReference type="EMBL" id="LT629688">
    <property type="protein sequence ID" value="SDE33254.1"/>
    <property type="molecule type" value="Genomic_DNA"/>
</dbReference>
<gene>
    <name evidence="3" type="ORF">SAMN04489747_3135</name>
</gene>
<comment type="similarity">
    <text evidence="1">Belongs to the UPF0749 family.</text>
</comment>
<evidence type="ECO:0000256" key="2">
    <source>
        <dbReference type="SAM" id="Coils"/>
    </source>
</evidence>
<evidence type="ECO:0000313" key="4">
    <source>
        <dbReference type="Proteomes" id="UP000198546"/>
    </source>
</evidence>
<dbReference type="AlphaFoldDB" id="A0A1G7C1L2"/>
<dbReference type="Gene3D" id="3.30.70.1880">
    <property type="entry name" value="Protein of unknown function DUF881"/>
    <property type="match status" value="1"/>
</dbReference>
<dbReference type="Proteomes" id="UP000198546">
    <property type="component" value="Chromosome i"/>
</dbReference>
<dbReference type="PANTHER" id="PTHR37313:SF1">
    <property type="entry name" value="UPF0749 PROTEIN RV1823"/>
    <property type="match status" value="1"/>
</dbReference>
<evidence type="ECO:0000256" key="1">
    <source>
        <dbReference type="ARBA" id="ARBA00009108"/>
    </source>
</evidence>